<dbReference type="SMART" id="SM00291">
    <property type="entry name" value="ZnF_ZZ"/>
    <property type="match status" value="2"/>
</dbReference>
<dbReference type="Gene3D" id="3.30.60.90">
    <property type="match status" value="2"/>
</dbReference>
<comment type="caution">
    <text evidence="6">The sequence shown here is derived from an EMBL/GenBank/DDBJ whole genome shotgun (WGS) entry which is preliminary data.</text>
</comment>
<dbReference type="Pfam" id="PF25299">
    <property type="entry name" value="ZZ_ADA2"/>
    <property type="match status" value="1"/>
</dbReference>
<feature type="non-terminal residue" evidence="6">
    <location>
        <position position="882"/>
    </location>
</feature>
<dbReference type="InterPro" id="IPR000433">
    <property type="entry name" value="Znf_ZZ"/>
</dbReference>
<dbReference type="InterPro" id="IPR040099">
    <property type="entry name" value="ZZEF1"/>
</dbReference>
<feature type="domain" description="ZZ-type" evidence="5">
    <location>
        <begin position="368"/>
        <end position="424"/>
    </location>
</feature>
<evidence type="ECO:0000313" key="7">
    <source>
        <dbReference type="Proteomes" id="UP000762676"/>
    </source>
</evidence>
<dbReference type="GO" id="GO:0008270">
    <property type="term" value="F:zinc ion binding"/>
    <property type="evidence" value="ECO:0007669"/>
    <property type="project" value="UniProtKB-KW"/>
</dbReference>
<sequence>MTWKHPSSPVTKKFKVQRSAAKVMATMFWDAKGVILLDILPQVNNDLTGEVSEGILQAFNVAESVRLPLASERQRWNAQEDQKKESEADPTELFSSKALYLMRFAGLTKVQLRQEMRSKFYKQMIMKKSGNKQPVLWSEGMEKFPSFRLVMEFVQDPVWTAERVHQMLQERSKFASAISEVYMFSAEMLRVMSDNDPFQIPVVLYFREMSAYQHQFARHYADGLDGCGLSQEARVRSGYYTLIRRFVDAFRQNEGVPKHSKKAPAYDILQCILLHLLDVEWQPYDLSFIHEMQLPQLFMNFAKETVKMRDICTAEVKEEEELEEYNLYMNWFKEVAGDFDSWMSRMNDSNCDKKAFKWFIARFSDVLDVEITCDGCRTTLPGRRYRCLQCVDMDLCTACFIGGVEPEEHQDTHEIVHLVYKCNTCQGFIVSSRIHCNECDDFDLCLGCHVKQKFPPGHTDKHDVTKIPMTKLVPVKTNPSCSSALQAYIHQHAWLLYASLTLTLSDAVYSQETGFTFMDPDYFKVACQLQQQCLDQAIYCLDQVSCEIEGEGEEVPLEKRRERTFAMHSQERIMGLLGAVMPSKSKKEHTSECGYNFCTEDFLNRLLKVSRGDQGHELNTHHLALQLMGRLLAHSDTRMADISTQSMGSAEAKAATSASVTGQQTVAHLFSFGAKAFERSGLEWACSVARMLEMLLGAHQWQQAIQQHVSQCIQGLKHNVQPSSIFPMFVIAGFPEVLTTGALVDYTYTSLESQSGVVLKHFPDKCQTLVIDLKTRKRHIVKDQQVSCRADVADVLESESIDKFVLFAIDIMSRIQNGEELSVETLWVLSLVLKVLNRCFQSETLMAAVGKNVFSKNFVQCLVSLCCKGTGLNQSWLLKDLE</sequence>
<dbReference type="PROSITE" id="PS01357">
    <property type="entry name" value="ZF_ZZ_1"/>
    <property type="match status" value="1"/>
</dbReference>
<feature type="domain" description="ZZ-type" evidence="5">
    <location>
        <begin position="417"/>
        <end position="472"/>
    </location>
</feature>
<gene>
    <name evidence="6" type="ORF">ElyMa_006550000</name>
</gene>
<evidence type="ECO:0000256" key="1">
    <source>
        <dbReference type="ARBA" id="ARBA00022723"/>
    </source>
</evidence>
<keyword evidence="7" id="KW-1185">Reference proteome</keyword>
<dbReference type="EMBL" id="BMAT01013151">
    <property type="protein sequence ID" value="GFS06647.1"/>
    <property type="molecule type" value="Genomic_DNA"/>
</dbReference>
<keyword evidence="2 4" id="KW-0863">Zinc-finger</keyword>
<dbReference type="SUPFAM" id="SSF57850">
    <property type="entry name" value="RING/U-box"/>
    <property type="match status" value="2"/>
</dbReference>
<dbReference type="PROSITE" id="PS50135">
    <property type="entry name" value="ZF_ZZ_2"/>
    <property type="match status" value="2"/>
</dbReference>
<dbReference type="Pfam" id="PF00569">
    <property type="entry name" value="ZZ"/>
    <property type="match status" value="1"/>
</dbReference>
<dbReference type="PANTHER" id="PTHR22772">
    <property type="entry name" value="NOVEL ZZ TYPE ZINC FINGER DOMAIN CONTAINING PROTEIN"/>
    <property type="match status" value="1"/>
</dbReference>
<evidence type="ECO:0000259" key="5">
    <source>
        <dbReference type="PROSITE" id="PS50135"/>
    </source>
</evidence>
<evidence type="ECO:0000313" key="6">
    <source>
        <dbReference type="EMBL" id="GFS06647.1"/>
    </source>
</evidence>
<dbReference type="GO" id="GO:0003676">
    <property type="term" value="F:nucleic acid binding"/>
    <property type="evidence" value="ECO:0007669"/>
    <property type="project" value="InterPro"/>
</dbReference>
<dbReference type="Proteomes" id="UP000762676">
    <property type="component" value="Unassembled WGS sequence"/>
</dbReference>
<organism evidence="6 7">
    <name type="scientific">Elysia marginata</name>
    <dbReference type="NCBI Taxonomy" id="1093978"/>
    <lineage>
        <taxon>Eukaryota</taxon>
        <taxon>Metazoa</taxon>
        <taxon>Spiralia</taxon>
        <taxon>Lophotrochozoa</taxon>
        <taxon>Mollusca</taxon>
        <taxon>Gastropoda</taxon>
        <taxon>Heterobranchia</taxon>
        <taxon>Euthyneura</taxon>
        <taxon>Panpulmonata</taxon>
        <taxon>Sacoglossa</taxon>
        <taxon>Placobranchoidea</taxon>
        <taxon>Plakobranchidae</taxon>
        <taxon>Elysia</taxon>
    </lineage>
</organism>
<accession>A0AAV4I8M5</accession>
<dbReference type="AlphaFoldDB" id="A0AAV4I8M5"/>
<reference evidence="6 7" key="1">
    <citation type="journal article" date="2021" name="Elife">
        <title>Chloroplast acquisition without the gene transfer in kleptoplastic sea slugs, Plakobranchus ocellatus.</title>
        <authorList>
            <person name="Maeda T."/>
            <person name="Takahashi S."/>
            <person name="Yoshida T."/>
            <person name="Shimamura S."/>
            <person name="Takaki Y."/>
            <person name="Nagai Y."/>
            <person name="Toyoda A."/>
            <person name="Suzuki Y."/>
            <person name="Arimoto A."/>
            <person name="Ishii H."/>
            <person name="Satoh N."/>
            <person name="Nishiyama T."/>
            <person name="Hasebe M."/>
            <person name="Maruyama T."/>
            <person name="Minagawa J."/>
            <person name="Obokata J."/>
            <person name="Shigenobu S."/>
        </authorList>
    </citation>
    <scope>NUCLEOTIDE SEQUENCE [LARGE SCALE GENOMIC DNA]</scope>
</reference>
<name>A0AAV4I8M5_9GAST</name>
<proteinExistence type="predicted"/>
<evidence type="ECO:0000256" key="4">
    <source>
        <dbReference type="PROSITE-ProRule" id="PRU00228"/>
    </source>
</evidence>
<dbReference type="Pfam" id="PF01359">
    <property type="entry name" value="Transposase_1"/>
    <property type="match status" value="1"/>
</dbReference>
<dbReference type="PANTHER" id="PTHR22772:SF4">
    <property type="entry name" value="ZINC FINGER ZZ-TYPE AND EF-HAND DOMAIN-CONTAINING PROTEIN 1"/>
    <property type="match status" value="1"/>
</dbReference>
<dbReference type="Gene3D" id="3.30.420.10">
    <property type="entry name" value="Ribonuclease H-like superfamily/Ribonuclease H"/>
    <property type="match status" value="1"/>
</dbReference>
<dbReference type="InterPro" id="IPR036397">
    <property type="entry name" value="RNaseH_sf"/>
</dbReference>
<dbReference type="InterPro" id="IPR043145">
    <property type="entry name" value="Znf_ZZ_sf"/>
</dbReference>
<protein>
    <submittedName>
        <fullName evidence="6">Zinc finger ZZ-type and EF-hand domain-containing protein 1-like</fullName>
    </submittedName>
</protein>
<keyword evidence="3" id="KW-0862">Zinc</keyword>
<dbReference type="InterPro" id="IPR001888">
    <property type="entry name" value="Transposase_1"/>
</dbReference>
<dbReference type="CDD" id="cd02249">
    <property type="entry name" value="ZZ"/>
    <property type="match status" value="1"/>
</dbReference>
<evidence type="ECO:0000256" key="2">
    <source>
        <dbReference type="ARBA" id="ARBA00022771"/>
    </source>
</evidence>
<evidence type="ECO:0000256" key="3">
    <source>
        <dbReference type="ARBA" id="ARBA00022833"/>
    </source>
</evidence>
<keyword evidence="1" id="KW-0479">Metal-binding</keyword>